<proteinExistence type="predicted"/>
<comment type="caution">
    <text evidence="1">The sequence shown here is derived from an EMBL/GenBank/DDBJ whole genome shotgun (WGS) entry which is preliminary data.</text>
</comment>
<organism evidence="1 2">
    <name type="scientific">Bauhinia variegata</name>
    <name type="common">Purple orchid tree</name>
    <name type="synonym">Phanera variegata</name>
    <dbReference type="NCBI Taxonomy" id="167791"/>
    <lineage>
        <taxon>Eukaryota</taxon>
        <taxon>Viridiplantae</taxon>
        <taxon>Streptophyta</taxon>
        <taxon>Embryophyta</taxon>
        <taxon>Tracheophyta</taxon>
        <taxon>Spermatophyta</taxon>
        <taxon>Magnoliopsida</taxon>
        <taxon>eudicotyledons</taxon>
        <taxon>Gunneridae</taxon>
        <taxon>Pentapetalae</taxon>
        <taxon>rosids</taxon>
        <taxon>fabids</taxon>
        <taxon>Fabales</taxon>
        <taxon>Fabaceae</taxon>
        <taxon>Cercidoideae</taxon>
        <taxon>Cercideae</taxon>
        <taxon>Bauhiniinae</taxon>
        <taxon>Bauhinia</taxon>
    </lineage>
</organism>
<dbReference type="Proteomes" id="UP000828941">
    <property type="component" value="Chromosome 1"/>
</dbReference>
<reference evidence="1 2" key="1">
    <citation type="journal article" date="2022" name="DNA Res.">
        <title>Chromosomal-level genome assembly of the orchid tree Bauhinia variegata (Leguminosae; Cercidoideae) supports the allotetraploid origin hypothesis of Bauhinia.</title>
        <authorList>
            <person name="Zhong Y."/>
            <person name="Chen Y."/>
            <person name="Zheng D."/>
            <person name="Pang J."/>
            <person name="Liu Y."/>
            <person name="Luo S."/>
            <person name="Meng S."/>
            <person name="Qian L."/>
            <person name="Wei D."/>
            <person name="Dai S."/>
            <person name="Zhou R."/>
        </authorList>
    </citation>
    <scope>NUCLEOTIDE SEQUENCE [LARGE SCALE GENOMIC DNA]</scope>
    <source>
        <strain evidence="1">BV-YZ2020</strain>
    </source>
</reference>
<accession>A0ACB9QAY9</accession>
<protein>
    <submittedName>
        <fullName evidence="1">Uncharacterized protein</fullName>
    </submittedName>
</protein>
<evidence type="ECO:0000313" key="1">
    <source>
        <dbReference type="EMBL" id="KAI4357795.1"/>
    </source>
</evidence>
<gene>
    <name evidence="1" type="ORF">L6164_001721</name>
</gene>
<evidence type="ECO:0000313" key="2">
    <source>
        <dbReference type="Proteomes" id="UP000828941"/>
    </source>
</evidence>
<sequence>MICNRKTRRLRKQNGAFNITCSCSRPFPSSYSFPSHRSDEQQAETRWSLLIPATLTPIFTFSVFTGVLPSTFELRSGQPDLPLTTIGEVPNVFKWKHEIGSG</sequence>
<name>A0ACB9QAY9_BAUVA</name>
<keyword evidence="2" id="KW-1185">Reference proteome</keyword>
<dbReference type="EMBL" id="CM039426">
    <property type="protein sequence ID" value="KAI4357795.1"/>
    <property type="molecule type" value="Genomic_DNA"/>
</dbReference>